<evidence type="ECO:0000313" key="1">
    <source>
        <dbReference type="EMBL" id="KAK8964541.1"/>
    </source>
</evidence>
<proteinExistence type="predicted"/>
<dbReference type="EMBL" id="JBBWWR010000007">
    <property type="protein sequence ID" value="KAK8964541.1"/>
    <property type="molecule type" value="Genomic_DNA"/>
</dbReference>
<comment type="caution">
    <text evidence="1">The sequence shown here is derived from an EMBL/GenBank/DDBJ whole genome shotgun (WGS) entry which is preliminary data.</text>
</comment>
<dbReference type="Proteomes" id="UP001412067">
    <property type="component" value="Unassembled WGS sequence"/>
</dbReference>
<name>A0ABR2MKL8_9ASPA</name>
<organism evidence="1 2">
    <name type="scientific">Platanthera guangdongensis</name>
    <dbReference type="NCBI Taxonomy" id="2320717"/>
    <lineage>
        <taxon>Eukaryota</taxon>
        <taxon>Viridiplantae</taxon>
        <taxon>Streptophyta</taxon>
        <taxon>Embryophyta</taxon>
        <taxon>Tracheophyta</taxon>
        <taxon>Spermatophyta</taxon>
        <taxon>Magnoliopsida</taxon>
        <taxon>Liliopsida</taxon>
        <taxon>Asparagales</taxon>
        <taxon>Orchidaceae</taxon>
        <taxon>Orchidoideae</taxon>
        <taxon>Orchideae</taxon>
        <taxon>Orchidinae</taxon>
        <taxon>Platanthera</taxon>
    </lineage>
</organism>
<evidence type="ECO:0000313" key="2">
    <source>
        <dbReference type="Proteomes" id="UP001412067"/>
    </source>
</evidence>
<sequence>MAIAVLRAKVVLNQGRVLVLCPKKPSLANSRMLLCGYVDVVQLLAALKMNGMNCSIVKNDGVTVPDDDSRSICILVSEEAVIETSATRTVICTKYAALDKLI</sequence>
<reference evidence="1 2" key="1">
    <citation type="journal article" date="2022" name="Nat. Plants">
        <title>Genomes of leafy and leafless Platanthera orchids illuminate the evolution of mycoheterotrophy.</title>
        <authorList>
            <person name="Li M.H."/>
            <person name="Liu K.W."/>
            <person name="Li Z."/>
            <person name="Lu H.C."/>
            <person name="Ye Q.L."/>
            <person name="Zhang D."/>
            <person name="Wang J.Y."/>
            <person name="Li Y.F."/>
            <person name="Zhong Z.M."/>
            <person name="Liu X."/>
            <person name="Yu X."/>
            <person name="Liu D.K."/>
            <person name="Tu X.D."/>
            <person name="Liu B."/>
            <person name="Hao Y."/>
            <person name="Liao X.Y."/>
            <person name="Jiang Y.T."/>
            <person name="Sun W.H."/>
            <person name="Chen J."/>
            <person name="Chen Y.Q."/>
            <person name="Ai Y."/>
            <person name="Zhai J.W."/>
            <person name="Wu S.S."/>
            <person name="Zhou Z."/>
            <person name="Hsiao Y.Y."/>
            <person name="Wu W.L."/>
            <person name="Chen Y.Y."/>
            <person name="Lin Y.F."/>
            <person name="Hsu J.L."/>
            <person name="Li C.Y."/>
            <person name="Wang Z.W."/>
            <person name="Zhao X."/>
            <person name="Zhong W.Y."/>
            <person name="Ma X.K."/>
            <person name="Ma L."/>
            <person name="Huang J."/>
            <person name="Chen G.Z."/>
            <person name="Huang M.Z."/>
            <person name="Huang L."/>
            <person name="Peng D.H."/>
            <person name="Luo Y.B."/>
            <person name="Zou S.Q."/>
            <person name="Chen S.P."/>
            <person name="Lan S."/>
            <person name="Tsai W.C."/>
            <person name="Van de Peer Y."/>
            <person name="Liu Z.J."/>
        </authorList>
    </citation>
    <scope>NUCLEOTIDE SEQUENCE [LARGE SCALE GENOMIC DNA]</scope>
    <source>
        <strain evidence="1">Lor288</strain>
    </source>
</reference>
<keyword evidence="2" id="KW-1185">Reference proteome</keyword>
<accession>A0ABR2MKL8</accession>
<gene>
    <name evidence="1" type="ORF">KSP40_PGU012575</name>
</gene>
<protein>
    <submittedName>
        <fullName evidence="1">Uncharacterized protein</fullName>
    </submittedName>
</protein>